<gene>
    <name evidence="12" type="primary">fliP</name>
    <name evidence="14" type="ORF">FB547_105257</name>
</gene>
<dbReference type="GO" id="GO:0005886">
    <property type="term" value="C:plasma membrane"/>
    <property type="evidence" value="ECO:0007669"/>
    <property type="project" value="UniProtKB-SubCell"/>
</dbReference>
<evidence type="ECO:0000256" key="12">
    <source>
        <dbReference type="RuleBase" id="RU362069"/>
    </source>
</evidence>
<keyword evidence="14" id="KW-0969">Cilium</keyword>
<reference evidence="14 15" key="1">
    <citation type="submission" date="2019-06" db="EMBL/GenBank/DDBJ databases">
        <title>Sorghum-associated microbial communities from plants grown in Nebraska, USA.</title>
        <authorList>
            <person name="Schachtman D."/>
        </authorList>
    </citation>
    <scope>NUCLEOTIDE SEQUENCE [LARGE SCALE GENOMIC DNA]</scope>
    <source>
        <strain evidence="14 15">T529</strain>
    </source>
</reference>
<dbReference type="GO" id="GO:0009306">
    <property type="term" value="P:protein secretion"/>
    <property type="evidence" value="ECO:0007669"/>
    <property type="project" value="UniProtKB-UniRule"/>
</dbReference>
<evidence type="ECO:0000256" key="13">
    <source>
        <dbReference type="SAM" id="MobiDB-lite"/>
    </source>
</evidence>
<evidence type="ECO:0000256" key="2">
    <source>
        <dbReference type="ARBA" id="ARBA00021714"/>
    </source>
</evidence>
<comment type="caution">
    <text evidence="14">The sequence shown here is derived from an EMBL/GenBank/DDBJ whole genome shotgun (WGS) entry which is preliminary data.</text>
</comment>
<feature type="transmembrane region" description="Helical" evidence="12">
    <location>
        <begin position="132"/>
        <end position="162"/>
    </location>
</feature>
<evidence type="ECO:0000313" key="14">
    <source>
        <dbReference type="EMBL" id="TWD85745.1"/>
    </source>
</evidence>
<keyword evidence="14" id="KW-0966">Cell projection</keyword>
<feature type="compositionally biased region" description="Low complexity" evidence="13">
    <location>
        <begin position="53"/>
        <end position="69"/>
    </location>
</feature>
<dbReference type="AlphaFoldDB" id="A0A561C3I3"/>
<dbReference type="PANTHER" id="PTHR30587">
    <property type="entry name" value="FLAGELLAR BIOSYNTHETIC PROTEIN FLIP"/>
    <property type="match status" value="1"/>
</dbReference>
<accession>A0A561C3I3</accession>
<evidence type="ECO:0000256" key="6">
    <source>
        <dbReference type="ARBA" id="ARBA00022795"/>
    </source>
</evidence>
<dbReference type="GO" id="GO:0009425">
    <property type="term" value="C:bacterial-type flagellum basal body"/>
    <property type="evidence" value="ECO:0007669"/>
    <property type="project" value="UniProtKB-SubCell"/>
</dbReference>
<feature type="transmembrane region" description="Helical" evidence="12">
    <location>
        <begin position="307"/>
        <end position="328"/>
    </location>
</feature>
<comment type="function">
    <text evidence="12">Plays a role in the flagellum-specific transport system.</text>
</comment>
<sequence>MMRGVNAFEACMKRPGHMALALMLLAIALFVVPMNDAMAQSQEDAASEEMPRSPTLEAPPALPAATPSATPGAVVPEVVAPPAATTPLVAVLQAPVATAASPVRPKAASTVAAATPARQGTPATETAQALRVVLGLTVLAILPALLVCLTSFLRIIVVLSMLRHAIGMNETPPNTVLIGLALFLTLFTMSPVLQKVNHDAFEPFMAGKLSMEEGYGKGIAPLRDFMVRQTREADLALMVELSKAPTPKSMDDIGNVQLIPSFMLSELRAAFQIGFVIFLPFLLIDLIVSSILMALGMMMMPPTTIALPLKILMFILVDGWSLVLKALVGSFH</sequence>
<evidence type="ECO:0000256" key="7">
    <source>
        <dbReference type="ARBA" id="ARBA00022927"/>
    </source>
</evidence>
<dbReference type="NCBIfam" id="NF009438">
    <property type="entry name" value="PRK12797.1"/>
    <property type="match status" value="1"/>
</dbReference>
<feature type="transmembrane region" description="Helical" evidence="12">
    <location>
        <begin position="269"/>
        <end position="295"/>
    </location>
</feature>
<keyword evidence="14" id="KW-0282">Flagellum</keyword>
<dbReference type="InterPro" id="IPR005837">
    <property type="entry name" value="FliP"/>
</dbReference>
<keyword evidence="8 12" id="KW-1133">Transmembrane helix</keyword>
<evidence type="ECO:0000256" key="3">
    <source>
        <dbReference type="ARBA" id="ARBA00022448"/>
    </source>
</evidence>
<dbReference type="PROSITE" id="PS01061">
    <property type="entry name" value="FLIP_2"/>
    <property type="match status" value="1"/>
</dbReference>
<proteinExistence type="inferred from homology"/>
<dbReference type="Proteomes" id="UP000319722">
    <property type="component" value="Unassembled WGS sequence"/>
</dbReference>
<dbReference type="PRINTS" id="PR00951">
    <property type="entry name" value="FLGBIOSNFLIP"/>
</dbReference>
<dbReference type="EMBL" id="VIVL01000005">
    <property type="protein sequence ID" value="TWD85745.1"/>
    <property type="molecule type" value="Genomic_DNA"/>
</dbReference>
<organism evidence="14 15">
    <name type="scientific">Variovorax beijingensis</name>
    <dbReference type="NCBI Taxonomy" id="2496117"/>
    <lineage>
        <taxon>Bacteria</taxon>
        <taxon>Pseudomonadati</taxon>
        <taxon>Pseudomonadota</taxon>
        <taxon>Betaproteobacteria</taxon>
        <taxon>Burkholderiales</taxon>
        <taxon>Comamonadaceae</taxon>
        <taxon>Variovorax</taxon>
    </lineage>
</organism>
<evidence type="ECO:0000256" key="4">
    <source>
        <dbReference type="ARBA" id="ARBA00022475"/>
    </source>
</evidence>
<keyword evidence="7 12" id="KW-0653">Protein transport</keyword>
<protein>
    <recommendedName>
        <fullName evidence="2 12">Flagellar biosynthetic protein FliP</fullName>
    </recommendedName>
</protein>
<dbReference type="NCBIfam" id="TIGR01103">
    <property type="entry name" value="fliP"/>
    <property type="match status" value="1"/>
</dbReference>
<evidence type="ECO:0000256" key="1">
    <source>
        <dbReference type="ARBA" id="ARBA00006257"/>
    </source>
</evidence>
<dbReference type="PRINTS" id="PR01302">
    <property type="entry name" value="TYPE3IMPPROT"/>
</dbReference>
<dbReference type="InterPro" id="IPR005838">
    <property type="entry name" value="T3SS_IM_P"/>
</dbReference>
<dbReference type="PANTHER" id="PTHR30587:SF0">
    <property type="entry name" value="FLAGELLAR BIOSYNTHETIC PROTEIN FLIP"/>
    <property type="match status" value="1"/>
</dbReference>
<keyword evidence="3 12" id="KW-0813">Transport</keyword>
<keyword evidence="5 12" id="KW-0812">Transmembrane</keyword>
<keyword evidence="10" id="KW-0975">Bacterial flagellum</keyword>
<keyword evidence="6 12" id="KW-1005">Bacterial flagellum biogenesis</keyword>
<feature type="transmembrane region" description="Helical" evidence="12">
    <location>
        <begin position="174"/>
        <end position="193"/>
    </location>
</feature>
<keyword evidence="4 12" id="KW-1003">Cell membrane</keyword>
<evidence type="ECO:0000256" key="10">
    <source>
        <dbReference type="ARBA" id="ARBA00023143"/>
    </source>
</evidence>
<evidence type="ECO:0000256" key="9">
    <source>
        <dbReference type="ARBA" id="ARBA00023136"/>
    </source>
</evidence>
<evidence type="ECO:0000256" key="11">
    <source>
        <dbReference type="ARBA" id="ARBA00023225"/>
    </source>
</evidence>
<comment type="similarity">
    <text evidence="1 12">Belongs to the FliP/MopC/SpaP family.</text>
</comment>
<dbReference type="PROSITE" id="PS01060">
    <property type="entry name" value="FLIP_1"/>
    <property type="match status" value="1"/>
</dbReference>
<evidence type="ECO:0000313" key="15">
    <source>
        <dbReference type="Proteomes" id="UP000319722"/>
    </source>
</evidence>
<feature type="region of interest" description="Disordered" evidence="13">
    <location>
        <begin position="41"/>
        <end position="69"/>
    </location>
</feature>
<dbReference type="Pfam" id="PF00813">
    <property type="entry name" value="FliP"/>
    <property type="match status" value="1"/>
</dbReference>
<keyword evidence="11 12" id="KW-1006">Bacterial flagellum protein export</keyword>
<comment type="subcellular location">
    <subcellularLocation>
        <location evidence="12">Cell membrane</location>
        <topology evidence="12">Multi-pass membrane protein</topology>
    </subcellularLocation>
    <subcellularLocation>
        <location evidence="12">Bacterial flagellum basal body</location>
    </subcellularLocation>
</comment>
<evidence type="ECO:0000256" key="8">
    <source>
        <dbReference type="ARBA" id="ARBA00022989"/>
    </source>
</evidence>
<evidence type="ECO:0000256" key="5">
    <source>
        <dbReference type="ARBA" id="ARBA00022692"/>
    </source>
</evidence>
<keyword evidence="9 12" id="KW-0472">Membrane</keyword>
<dbReference type="GO" id="GO:0044781">
    <property type="term" value="P:bacterial-type flagellum organization"/>
    <property type="evidence" value="ECO:0007669"/>
    <property type="project" value="UniProtKB-UniRule"/>
</dbReference>
<name>A0A561C3I3_9BURK</name>